<dbReference type="OrthoDB" id="5815335at2759"/>
<sequence length="170" mass="19764">MDIYNNEQDMMPCRRKNINTPRAMPSVKNNRFDSPFRSPYASPTLPYHAAISGPHSSFRYRPPYQHRKRPYCHPPSPIYPINSPANVQHSSNWLSPRTSSPYIYKSPQNMIQGYDFSATSPDSRFHSHKNPRTVCLAEQFDVNDYVIPAMTANPWSKLEEFHANCRMDEQ</sequence>
<accession>A0A3P6UQL1</accession>
<keyword evidence="2" id="KW-1185">Reference proteome</keyword>
<evidence type="ECO:0000313" key="1">
    <source>
        <dbReference type="EMBL" id="VDK80594.1"/>
    </source>
</evidence>
<evidence type="ECO:0000313" key="2">
    <source>
        <dbReference type="Proteomes" id="UP000277928"/>
    </source>
</evidence>
<dbReference type="AlphaFoldDB" id="A0A3P6UQL1"/>
<dbReference type="Proteomes" id="UP000277928">
    <property type="component" value="Unassembled WGS sequence"/>
</dbReference>
<name>A0A3P6UQL1_LITSI</name>
<organism evidence="1 2">
    <name type="scientific">Litomosoides sigmodontis</name>
    <name type="common">Filarial nematode worm</name>
    <dbReference type="NCBI Taxonomy" id="42156"/>
    <lineage>
        <taxon>Eukaryota</taxon>
        <taxon>Metazoa</taxon>
        <taxon>Ecdysozoa</taxon>
        <taxon>Nematoda</taxon>
        <taxon>Chromadorea</taxon>
        <taxon>Rhabditida</taxon>
        <taxon>Spirurina</taxon>
        <taxon>Spiruromorpha</taxon>
        <taxon>Filarioidea</taxon>
        <taxon>Onchocercidae</taxon>
        <taxon>Litomosoides</taxon>
    </lineage>
</organism>
<proteinExistence type="predicted"/>
<reference evidence="1 2" key="1">
    <citation type="submission" date="2018-08" db="EMBL/GenBank/DDBJ databases">
        <authorList>
            <person name="Laetsch R D."/>
            <person name="Stevens L."/>
            <person name="Kumar S."/>
            <person name="Blaxter L. M."/>
        </authorList>
    </citation>
    <scope>NUCLEOTIDE SEQUENCE [LARGE SCALE GENOMIC DNA]</scope>
</reference>
<dbReference type="OMA" id="YKNPQNM"/>
<protein>
    <submittedName>
        <fullName evidence="1">Uncharacterized protein</fullName>
    </submittedName>
</protein>
<gene>
    <name evidence="1" type="ORF">NLS_LOCUS4974</name>
</gene>
<dbReference type="EMBL" id="UYRX01000347">
    <property type="protein sequence ID" value="VDK80594.1"/>
    <property type="molecule type" value="Genomic_DNA"/>
</dbReference>